<protein>
    <recommendedName>
        <fullName evidence="3">CCHC-type domain-containing protein</fullName>
    </recommendedName>
</protein>
<comment type="caution">
    <text evidence="4">The sequence shown here is derived from an EMBL/GenBank/DDBJ whole genome shotgun (WGS) entry which is preliminary data.</text>
</comment>
<dbReference type="Proteomes" id="UP001229421">
    <property type="component" value="Unassembled WGS sequence"/>
</dbReference>
<dbReference type="GO" id="GO:0003676">
    <property type="term" value="F:nucleic acid binding"/>
    <property type="evidence" value="ECO:0007669"/>
    <property type="project" value="InterPro"/>
</dbReference>
<reference evidence="4" key="1">
    <citation type="journal article" date="2023" name="bioRxiv">
        <title>Improved chromosome-level genome assembly for marigold (Tagetes erecta).</title>
        <authorList>
            <person name="Jiang F."/>
            <person name="Yuan L."/>
            <person name="Wang S."/>
            <person name="Wang H."/>
            <person name="Xu D."/>
            <person name="Wang A."/>
            <person name="Fan W."/>
        </authorList>
    </citation>
    <scope>NUCLEOTIDE SEQUENCE</scope>
    <source>
        <strain evidence="4">WSJ</strain>
        <tissue evidence="4">Leaf</tissue>
    </source>
</reference>
<feature type="region of interest" description="Disordered" evidence="2">
    <location>
        <begin position="1"/>
        <end position="32"/>
    </location>
</feature>
<evidence type="ECO:0000256" key="2">
    <source>
        <dbReference type="SAM" id="MobiDB-lite"/>
    </source>
</evidence>
<evidence type="ECO:0000313" key="5">
    <source>
        <dbReference type="Proteomes" id="UP001229421"/>
    </source>
</evidence>
<name>A0AAD8NSW4_TARER</name>
<keyword evidence="1" id="KW-0863">Zinc-finger</keyword>
<sequence length="317" mass="36379">MTKKDRRKKNKNPDLRVDQEDREGKTEKLEKMAGDGKEIMVRDQGNNVPFQCPKLTETNYTTWSIMIETVLRAYGNWDAITEDEVDEKKNYTTKGIIYQTLPEHVLLQVSKHKNVKDVWESIRIRYLGADRVQKARLQTLRNELAMLKMKDNESINDFAGKMSTIIAKFKSLGSSLDEEVIVRKFLNAVPKKYLPIVAPIEQYSDLATMTFEEAVGRVKAYEERLECHEPKDEEQGRLLMANEQKYGYGESSGRGRGRGRNFERGGRGRGRGSGRGDKSGIRCYDCGDFGHFSYECTKWKGKDNEANLIEEDEPALL</sequence>
<feature type="region of interest" description="Disordered" evidence="2">
    <location>
        <begin position="247"/>
        <end position="277"/>
    </location>
</feature>
<keyword evidence="1" id="KW-0479">Metal-binding</keyword>
<dbReference type="EMBL" id="JAUHHV010000007">
    <property type="protein sequence ID" value="KAK1420004.1"/>
    <property type="molecule type" value="Genomic_DNA"/>
</dbReference>
<dbReference type="PANTHER" id="PTHR35317">
    <property type="entry name" value="OS04G0629600 PROTEIN"/>
    <property type="match status" value="1"/>
</dbReference>
<evidence type="ECO:0000313" key="4">
    <source>
        <dbReference type="EMBL" id="KAK1420004.1"/>
    </source>
</evidence>
<keyword evidence="5" id="KW-1185">Reference proteome</keyword>
<feature type="compositionally biased region" description="Basic and acidic residues" evidence="2">
    <location>
        <begin position="11"/>
        <end position="32"/>
    </location>
</feature>
<dbReference type="SMART" id="SM00343">
    <property type="entry name" value="ZnF_C2HC"/>
    <property type="match status" value="1"/>
</dbReference>
<feature type="compositionally biased region" description="Basic residues" evidence="2">
    <location>
        <begin position="1"/>
        <end position="10"/>
    </location>
</feature>
<keyword evidence="1" id="KW-0862">Zinc</keyword>
<organism evidence="4 5">
    <name type="scientific">Tagetes erecta</name>
    <name type="common">African marigold</name>
    <dbReference type="NCBI Taxonomy" id="13708"/>
    <lineage>
        <taxon>Eukaryota</taxon>
        <taxon>Viridiplantae</taxon>
        <taxon>Streptophyta</taxon>
        <taxon>Embryophyta</taxon>
        <taxon>Tracheophyta</taxon>
        <taxon>Spermatophyta</taxon>
        <taxon>Magnoliopsida</taxon>
        <taxon>eudicotyledons</taxon>
        <taxon>Gunneridae</taxon>
        <taxon>Pentapetalae</taxon>
        <taxon>asterids</taxon>
        <taxon>campanulids</taxon>
        <taxon>Asterales</taxon>
        <taxon>Asteraceae</taxon>
        <taxon>Asteroideae</taxon>
        <taxon>Heliantheae alliance</taxon>
        <taxon>Tageteae</taxon>
        <taxon>Tagetes</taxon>
    </lineage>
</organism>
<dbReference type="AlphaFoldDB" id="A0AAD8NSW4"/>
<dbReference type="SUPFAM" id="SSF57756">
    <property type="entry name" value="Retrovirus zinc finger-like domains"/>
    <property type="match status" value="1"/>
</dbReference>
<evidence type="ECO:0000259" key="3">
    <source>
        <dbReference type="PROSITE" id="PS50158"/>
    </source>
</evidence>
<proteinExistence type="predicted"/>
<feature type="domain" description="CCHC-type" evidence="3">
    <location>
        <begin position="282"/>
        <end position="298"/>
    </location>
</feature>
<dbReference type="Pfam" id="PF14223">
    <property type="entry name" value="Retrotran_gag_2"/>
    <property type="match status" value="1"/>
</dbReference>
<dbReference type="Pfam" id="PF00098">
    <property type="entry name" value="zf-CCHC"/>
    <property type="match status" value="1"/>
</dbReference>
<dbReference type="GO" id="GO:0008270">
    <property type="term" value="F:zinc ion binding"/>
    <property type="evidence" value="ECO:0007669"/>
    <property type="project" value="UniProtKB-KW"/>
</dbReference>
<gene>
    <name evidence="4" type="ORF">QVD17_29499</name>
</gene>
<dbReference type="InterPro" id="IPR036875">
    <property type="entry name" value="Znf_CCHC_sf"/>
</dbReference>
<dbReference type="PROSITE" id="PS50158">
    <property type="entry name" value="ZF_CCHC"/>
    <property type="match status" value="1"/>
</dbReference>
<evidence type="ECO:0000256" key="1">
    <source>
        <dbReference type="PROSITE-ProRule" id="PRU00047"/>
    </source>
</evidence>
<dbReference type="PANTHER" id="PTHR35317:SF41">
    <property type="entry name" value="RNA-DIRECTED DNA POLYMERASE"/>
    <property type="match status" value="1"/>
</dbReference>
<accession>A0AAD8NSW4</accession>
<dbReference type="InterPro" id="IPR001878">
    <property type="entry name" value="Znf_CCHC"/>
</dbReference>